<dbReference type="SUPFAM" id="SSF101898">
    <property type="entry name" value="NHL repeat"/>
    <property type="match status" value="1"/>
</dbReference>
<dbReference type="InterPro" id="IPR011042">
    <property type="entry name" value="6-blade_b-propeller_TolB-like"/>
</dbReference>
<evidence type="ECO:0000256" key="1">
    <source>
        <dbReference type="SAM" id="Phobius"/>
    </source>
</evidence>
<dbReference type="Proteomes" id="UP000444721">
    <property type="component" value="Unassembled WGS sequence"/>
</dbReference>
<name>A0A6A5C7I4_NAEFO</name>
<keyword evidence="1" id="KW-0472">Membrane</keyword>
<evidence type="ECO:0000313" key="3">
    <source>
        <dbReference type="Proteomes" id="UP000444721"/>
    </source>
</evidence>
<feature type="transmembrane region" description="Helical" evidence="1">
    <location>
        <begin position="144"/>
        <end position="164"/>
    </location>
</feature>
<dbReference type="GeneID" id="68119580"/>
<dbReference type="Gene3D" id="2.120.10.30">
    <property type="entry name" value="TolB, C-terminal domain"/>
    <property type="match status" value="2"/>
</dbReference>
<dbReference type="PANTHER" id="PTHR46388">
    <property type="entry name" value="NHL REPEAT-CONTAINING PROTEIN 2"/>
    <property type="match status" value="1"/>
</dbReference>
<proteinExistence type="predicted"/>
<accession>A0A6A5C7I4</accession>
<comment type="caution">
    <text evidence="2">The sequence shown here is derived from an EMBL/GenBank/DDBJ whole genome shotgun (WGS) entry which is preliminary data.</text>
</comment>
<dbReference type="PANTHER" id="PTHR46388:SF2">
    <property type="entry name" value="NHL REPEAT-CONTAINING PROTEIN 2"/>
    <property type="match status" value="1"/>
</dbReference>
<gene>
    <name evidence="2" type="ORF">FDP41_012365</name>
</gene>
<protein>
    <submittedName>
        <fullName evidence="2">Uncharacterized protein</fullName>
    </submittedName>
</protein>
<organism evidence="2 3">
    <name type="scientific">Naegleria fowleri</name>
    <name type="common">Brain eating amoeba</name>
    <dbReference type="NCBI Taxonomy" id="5763"/>
    <lineage>
        <taxon>Eukaryota</taxon>
        <taxon>Discoba</taxon>
        <taxon>Heterolobosea</taxon>
        <taxon>Tetramitia</taxon>
        <taxon>Eutetramitia</taxon>
        <taxon>Vahlkampfiidae</taxon>
        <taxon>Naegleria</taxon>
    </lineage>
</organism>
<dbReference type="EMBL" id="VFQX01000013">
    <property type="protein sequence ID" value="KAF0981708.1"/>
    <property type="molecule type" value="Genomic_DNA"/>
</dbReference>
<reference evidence="2 3" key="1">
    <citation type="journal article" date="2019" name="Sci. Rep.">
        <title>Nanopore sequencing improves the draft genome of the human pathogenic amoeba Naegleria fowleri.</title>
        <authorList>
            <person name="Liechti N."/>
            <person name="Schurch N."/>
            <person name="Bruggmann R."/>
            <person name="Wittwer M."/>
        </authorList>
    </citation>
    <scope>NUCLEOTIDE SEQUENCE [LARGE SCALE GENOMIC DNA]</scope>
    <source>
        <strain evidence="2 3">ATCC 30894</strain>
    </source>
</reference>
<dbReference type="VEuPathDB" id="AmoebaDB:FDP41_012365"/>
<keyword evidence="1" id="KW-1133">Transmembrane helix</keyword>
<dbReference type="VEuPathDB" id="AmoebaDB:NF0071930"/>
<evidence type="ECO:0000313" key="2">
    <source>
        <dbReference type="EMBL" id="KAF0981708.1"/>
    </source>
</evidence>
<feature type="transmembrane region" description="Helical" evidence="1">
    <location>
        <begin position="212"/>
        <end position="235"/>
    </location>
</feature>
<dbReference type="AlphaFoldDB" id="A0A6A5C7I4"/>
<dbReference type="VEuPathDB" id="AmoebaDB:NF0071940"/>
<keyword evidence="1" id="KW-0812">Transmembrane</keyword>
<dbReference type="OrthoDB" id="10535245at2759"/>
<dbReference type="RefSeq" id="XP_044566421.1">
    <property type="nucleotide sequence ID" value="XM_044702877.1"/>
</dbReference>
<dbReference type="VEuPathDB" id="AmoebaDB:NfTy_039920"/>
<sequence length="546" mass="61106">MFPLQKTSFIRNWNVPKSNGWIKFQHHLHRQQYFSSNCSLCNNPSILQKEDPPPIISDHPQFDTNHPTKANYHHHHLQHTSTLRHRIIHTISEFIGLQLVNKLAFRIEKTLAKKALSRKLISKSSILMMERVIEKTAVRVLQRIGRGAVLSVPLIGGILAVYSCRNDYLRARKEQQQHHHHSSEHDHLLHVHLSKKEHIQIRRKNKLEAYKYFFISSVFNGLDALLNGGMFYVAAFREDVTNELHPSQQQQLGIIEALQQLPNSMLHHTLENETILALLEVGSLASVVTATCMAILGEIASSQSRISNRLKDHHDHETNDLNNDSSSTIVIRNGNGTLITIAGNSTSSSYADNIPAVQARINLPTGIFVHPITQDVYFVDTFLNKVRKVSNETGLITTLAGTGAESSGGDDGPALNATIWRPWGLYLNHTTMEMFVTETYGEKIRKIFSNGTIIIIAGNGNVGQTGDGGLAIKAQLSNPTCVRQLPNGDVLFLDRYNNNLRRIDTNGIIWTVAGLFSYGYNGDNIPATKANLYNPFEFTVAENGDI</sequence>
<dbReference type="VEuPathDB" id="AmoebaDB:NF0071950"/>
<keyword evidence="3" id="KW-1185">Reference proteome</keyword>